<dbReference type="InterPro" id="IPR002035">
    <property type="entry name" value="VWF_A"/>
</dbReference>
<dbReference type="EMBL" id="BLJE01000001">
    <property type="protein sequence ID" value="GFE64095.1"/>
    <property type="molecule type" value="Genomic_DNA"/>
</dbReference>
<evidence type="ECO:0000313" key="3">
    <source>
        <dbReference type="EMBL" id="GFE64095.1"/>
    </source>
</evidence>
<feature type="domain" description="VWFA" evidence="2">
    <location>
        <begin position="225"/>
        <end position="438"/>
    </location>
</feature>
<organism evidence="3 4">
    <name type="scientific">Litoreibacter roseus</name>
    <dbReference type="NCBI Taxonomy" id="2601869"/>
    <lineage>
        <taxon>Bacteria</taxon>
        <taxon>Pseudomonadati</taxon>
        <taxon>Pseudomonadota</taxon>
        <taxon>Alphaproteobacteria</taxon>
        <taxon>Rhodobacterales</taxon>
        <taxon>Roseobacteraceae</taxon>
        <taxon>Litoreibacter</taxon>
    </lineage>
</organism>
<dbReference type="AlphaFoldDB" id="A0A6N6JD62"/>
<protein>
    <recommendedName>
        <fullName evidence="2">VWFA domain-containing protein</fullName>
    </recommendedName>
</protein>
<proteinExistence type="predicted"/>
<dbReference type="Pfam" id="PF00092">
    <property type="entry name" value="VWA"/>
    <property type="match status" value="1"/>
</dbReference>
<dbReference type="CDD" id="cd00198">
    <property type="entry name" value="vWFA"/>
    <property type="match status" value="1"/>
</dbReference>
<keyword evidence="4" id="KW-1185">Reference proteome</keyword>
<reference evidence="3 4" key="1">
    <citation type="submission" date="2019-12" db="EMBL/GenBank/DDBJ databases">
        <title>Litoreibacter badius sp. nov., a novel bacteriochlorophyll a-containing bacterium in the genus Litoreibacter.</title>
        <authorList>
            <person name="Kanamuro M."/>
            <person name="Takabe Y."/>
            <person name="Mori K."/>
            <person name="Takaichi S."/>
            <person name="Hanada S."/>
        </authorList>
    </citation>
    <scope>NUCLEOTIDE SEQUENCE [LARGE SCALE GENOMIC DNA]</scope>
    <source>
        <strain evidence="3 4">K6</strain>
    </source>
</reference>
<dbReference type="Gene3D" id="3.40.50.410">
    <property type="entry name" value="von Willebrand factor, type A domain"/>
    <property type="match status" value="1"/>
</dbReference>
<evidence type="ECO:0000313" key="4">
    <source>
        <dbReference type="Proteomes" id="UP000436822"/>
    </source>
</evidence>
<feature type="chain" id="PRO_5026746288" description="VWFA domain-containing protein" evidence="1">
    <location>
        <begin position="20"/>
        <end position="647"/>
    </location>
</feature>
<feature type="signal peptide" evidence="1">
    <location>
        <begin position="1"/>
        <end position="19"/>
    </location>
</feature>
<gene>
    <name evidence="3" type="ORF">KIN_11690</name>
</gene>
<dbReference type="RefSeq" id="WP_159804966.1">
    <property type="nucleotide sequence ID" value="NZ_BLJE01000001.1"/>
</dbReference>
<comment type="caution">
    <text evidence="3">The sequence shown here is derived from an EMBL/GenBank/DDBJ whole genome shotgun (WGS) entry which is preliminary data.</text>
</comment>
<dbReference type="PROSITE" id="PS50234">
    <property type="entry name" value="VWFA"/>
    <property type="match status" value="1"/>
</dbReference>
<evidence type="ECO:0000256" key="1">
    <source>
        <dbReference type="SAM" id="SignalP"/>
    </source>
</evidence>
<dbReference type="Proteomes" id="UP000436822">
    <property type="component" value="Unassembled WGS sequence"/>
</dbReference>
<dbReference type="InterPro" id="IPR036465">
    <property type="entry name" value="vWFA_dom_sf"/>
</dbReference>
<sequence>MIRSVCFALLMACAAPAVGQDRPLLMDGKSQLYERVLVRDRVPARDGPNGAPGEEVAPLKPLYVYARDGDWVHVAPRDEGGGQFWLPSDAVVSWNQNIVVTFEASSNVDRVLFFSDLDGLYDVVEAEDPGPGAAALREAAKAAESGGPASETIVALGPREQVDQRQNLYVMPILEAEEAIFENGALVNLLKVAVARANTGDRQATPKVDAPIGAPDRFRENFKAGIVFVVDTTISMEPYIRGTRAALQEIYQNVAQSAAGDVVSFGLIGYRDSLTAAPGLEYDVRTFVTLQDGSDLQSFLNGIDQMTEAKSSSRNFREDSYAGVEHAIRALDWSGFGSKLIVLVTDAGPREAGDELSSTKLSAAGLNTVVKERIGAAIAVLHLRTDKGAQDHDRAEQAYRDLSREPNQASLYFGVENSDPAEYKRVAQNLGQLIVDQVVSFRKGTEPEDFPKSAPNSEFARALSSAGRTMQLAYLGREQGTEAPDVFEAYVADRDFDRTGLKPLSIRLLLTKSELSDLDEALKIIIEQQEENILNPTEFFSQVLGAAADMSRRPDEVSRRSDLSLAEAVSISEYLEGLPYQSRIMSITEEDWIKMSFSEQITVTNELYEKLERYRRYNEATDQWVDYLGTGAQAENLLYPMQLNDLP</sequence>
<evidence type="ECO:0000259" key="2">
    <source>
        <dbReference type="PROSITE" id="PS50234"/>
    </source>
</evidence>
<accession>A0A6N6JD62</accession>
<keyword evidence="1" id="KW-0732">Signal</keyword>
<name>A0A6N6JD62_9RHOB</name>
<dbReference type="SUPFAM" id="SSF53300">
    <property type="entry name" value="vWA-like"/>
    <property type="match status" value="1"/>
</dbReference>
<dbReference type="OrthoDB" id="9801841at2"/>